<sequence length="466" mass="50211">MLEWGRLGEAAVDVGHRWSELPEARHAAAVGDFGTLLRVARTAARLTLVEAGQRCGYSAATLSRIERGRQRITDVMVLRRLSAIFDIPPQLFGLADIDGLAFHQSGIAVDRVRGEAPRREVGEDPVRRREVLGGLAGLAGTTLAGSTPKLAVPPRVVVCLEDILLGTCPTPAIPVDTASLRASLASAWSDFRACRYARVSARLPQLVAAATTNHAAATDGTRAVAAANLTRAYHLTTQVLVKLHEDGMAWSAMDRARQAARDADDPLLYAETARMSAIVLRRTRHGQRAQQTLVDAAQTLDASTGLRSAGDAAMYGRLLATAAYTAALADRRDVAAELLHEADGARRRCGAAHGFADADVALYRISVARVLGDFGAAVQYAQRLRPDQLGSVERRARYWEDYALALHGRGAYAESFRALLSAERNAPQEVRYRPWAQQLTTALLHADRRQALPGLQGFAARIGAPA</sequence>
<dbReference type="SUPFAM" id="SSF47413">
    <property type="entry name" value="lambda repressor-like DNA-binding domains"/>
    <property type="match status" value="1"/>
</dbReference>
<dbReference type="Gene3D" id="1.10.260.40">
    <property type="entry name" value="lambda repressor-like DNA-binding domains"/>
    <property type="match status" value="1"/>
</dbReference>
<dbReference type="SMART" id="SM00530">
    <property type="entry name" value="HTH_XRE"/>
    <property type="match status" value="1"/>
</dbReference>
<comment type="caution">
    <text evidence="2">The sequence shown here is derived from an EMBL/GenBank/DDBJ whole genome shotgun (WGS) entry which is preliminary data.</text>
</comment>
<dbReference type="PROSITE" id="PS50943">
    <property type="entry name" value="HTH_CROC1"/>
    <property type="match status" value="1"/>
</dbReference>
<dbReference type="Proteomes" id="UP000279968">
    <property type="component" value="Unassembled WGS sequence"/>
</dbReference>
<dbReference type="CDD" id="cd00093">
    <property type="entry name" value="HTH_XRE"/>
    <property type="match status" value="1"/>
</dbReference>
<dbReference type="GO" id="GO:0003677">
    <property type="term" value="F:DNA binding"/>
    <property type="evidence" value="ECO:0007669"/>
    <property type="project" value="InterPro"/>
</dbReference>
<gene>
    <name evidence="2" type="ORF">D7193_22560</name>
</gene>
<dbReference type="Pfam" id="PF13560">
    <property type="entry name" value="HTH_31"/>
    <property type="match status" value="1"/>
</dbReference>
<feature type="domain" description="HTH cro/C1-type" evidence="1">
    <location>
        <begin position="37"/>
        <end position="92"/>
    </location>
</feature>
<dbReference type="InterPro" id="IPR001387">
    <property type="entry name" value="Cro/C1-type_HTH"/>
</dbReference>
<name>A0A3A9ZWR7_9ACTN</name>
<evidence type="ECO:0000313" key="2">
    <source>
        <dbReference type="EMBL" id="RKN52640.1"/>
    </source>
</evidence>
<protein>
    <submittedName>
        <fullName evidence="2">XRE family transcriptional regulator</fullName>
    </submittedName>
</protein>
<dbReference type="EMBL" id="RBAN01000004">
    <property type="protein sequence ID" value="RKN52640.1"/>
    <property type="molecule type" value="Genomic_DNA"/>
</dbReference>
<dbReference type="InterPro" id="IPR010982">
    <property type="entry name" value="Lambda_DNA-bd_dom_sf"/>
</dbReference>
<evidence type="ECO:0000313" key="3">
    <source>
        <dbReference type="Proteomes" id="UP000279968"/>
    </source>
</evidence>
<reference evidence="2 3" key="1">
    <citation type="journal article" date="2015" name="Int. J. Syst. Evol. Microbiol.">
        <title>Micromonospora costi sp. nov., isolated from a leaf of Costus speciosus.</title>
        <authorList>
            <person name="Thawai C."/>
        </authorList>
    </citation>
    <scope>NUCLEOTIDE SEQUENCE [LARGE SCALE GENOMIC DNA]</scope>
    <source>
        <strain evidence="2 3">CS1-12</strain>
    </source>
</reference>
<organism evidence="2 3">
    <name type="scientific">Micromonospora costi</name>
    <dbReference type="NCBI Taxonomy" id="1530042"/>
    <lineage>
        <taxon>Bacteria</taxon>
        <taxon>Bacillati</taxon>
        <taxon>Actinomycetota</taxon>
        <taxon>Actinomycetes</taxon>
        <taxon>Micromonosporales</taxon>
        <taxon>Micromonosporaceae</taxon>
        <taxon>Micromonospora</taxon>
    </lineage>
</organism>
<proteinExistence type="predicted"/>
<evidence type="ECO:0000259" key="1">
    <source>
        <dbReference type="PROSITE" id="PS50943"/>
    </source>
</evidence>
<keyword evidence="3" id="KW-1185">Reference proteome</keyword>
<accession>A0A3A9ZWR7</accession>
<dbReference type="AlphaFoldDB" id="A0A3A9ZWR7"/>